<accession>A0ABR8QRV8</accession>
<comment type="caution">
    <text evidence="2">The sequence shown here is derived from an EMBL/GenBank/DDBJ whole genome shotgun (WGS) entry which is preliminary data.</text>
</comment>
<feature type="transmembrane region" description="Helical" evidence="1">
    <location>
        <begin position="49"/>
        <end position="69"/>
    </location>
</feature>
<keyword evidence="3" id="KW-1185">Reference proteome</keyword>
<name>A0ABR8QRV8_9BACI</name>
<evidence type="ECO:0008006" key="4">
    <source>
        <dbReference type="Google" id="ProtNLM"/>
    </source>
</evidence>
<keyword evidence="1" id="KW-1133">Transmembrane helix</keyword>
<protein>
    <recommendedName>
        <fullName evidence="4">FecR protein domain-containing protein</fullName>
    </recommendedName>
</protein>
<keyword evidence="1" id="KW-0472">Membrane</keyword>
<dbReference type="RefSeq" id="WP_191815309.1">
    <property type="nucleotide sequence ID" value="NZ_JACSQT010000007.1"/>
</dbReference>
<evidence type="ECO:0000256" key="1">
    <source>
        <dbReference type="SAM" id="Phobius"/>
    </source>
</evidence>
<evidence type="ECO:0000313" key="2">
    <source>
        <dbReference type="EMBL" id="MBD7938284.1"/>
    </source>
</evidence>
<sequence>MIDNELSKLKTKFNENTFKSNPYNDIVGQKFINGVKKSTKKRNFLKKPLPIIAQVGTLVLSFLLLISFISNYTTQIGGVNGSKENEQQLGMEKATPLNLSCQKGDSVSSSIKGRNSKENLAQEITLKSGGTYKVDNKNFKPGFYDIISLEGNAEIASVNLHKGERFLSKQIFKNNSIEVEGNGMLLLCPSEFKKEKMINKVYTLKDKSVSYQAGEEIEPGTYELQVTNEIESSFYVFVDINNYEENSLDAQSFNIRDTGTYTFSIKEEEMLEILNWSDKDTELKIKMKQIDGSEEKGYGES</sequence>
<reference evidence="2 3" key="1">
    <citation type="submission" date="2020-08" db="EMBL/GenBank/DDBJ databases">
        <title>A Genomic Blueprint of the Chicken Gut Microbiome.</title>
        <authorList>
            <person name="Gilroy R."/>
            <person name="Ravi A."/>
            <person name="Getino M."/>
            <person name="Pursley I."/>
            <person name="Horton D.L."/>
            <person name="Alikhan N.-F."/>
            <person name="Baker D."/>
            <person name="Gharbi K."/>
            <person name="Hall N."/>
            <person name="Watson M."/>
            <person name="Adriaenssens E.M."/>
            <person name="Foster-Nyarko E."/>
            <person name="Jarju S."/>
            <person name="Secka A."/>
            <person name="Antonio M."/>
            <person name="Oren A."/>
            <person name="Chaudhuri R."/>
            <person name="La Ragione R.M."/>
            <person name="Hildebrand F."/>
            <person name="Pallen M.J."/>
        </authorList>
    </citation>
    <scope>NUCLEOTIDE SEQUENCE [LARGE SCALE GENOMIC DNA]</scope>
    <source>
        <strain evidence="2 3">Sa5YUA1</strain>
    </source>
</reference>
<dbReference type="EMBL" id="JACSQT010000007">
    <property type="protein sequence ID" value="MBD7938284.1"/>
    <property type="molecule type" value="Genomic_DNA"/>
</dbReference>
<dbReference type="Proteomes" id="UP000657931">
    <property type="component" value="Unassembled WGS sequence"/>
</dbReference>
<gene>
    <name evidence="2" type="ORF">H9655_14715</name>
</gene>
<evidence type="ECO:0000313" key="3">
    <source>
        <dbReference type="Proteomes" id="UP000657931"/>
    </source>
</evidence>
<organism evidence="2 3">
    <name type="scientific">Cytobacillus stercorigallinarum</name>
    <dbReference type="NCBI Taxonomy" id="2762240"/>
    <lineage>
        <taxon>Bacteria</taxon>
        <taxon>Bacillati</taxon>
        <taxon>Bacillota</taxon>
        <taxon>Bacilli</taxon>
        <taxon>Bacillales</taxon>
        <taxon>Bacillaceae</taxon>
        <taxon>Cytobacillus</taxon>
    </lineage>
</organism>
<keyword evidence="1" id="KW-0812">Transmembrane</keyword>
<proteinExistence type="predicted"/>